<evidence type="ECO:0008006" key="3">
    <source>
        <dbReference type="Google" id="ProtNLM"/>
    </source>
</evidence>
<comment type="caution">
    <text evidence="1">The sequence shown here is derived from an EMBL/GenBank/DDBJ whole genome shotgun (WGS) entry which is preliminary data.</text>
</comment>
<evidence type="ECO:0000313" key="2">
    <source>
        <dbReference type="Proteomes" id="UP000807785"/>
    </source>
</evidence>
<name>A0A9D7HK91_9PROT</name>
<evidence type="ECO:0000313" key="1">
    <source>
        <dbReference type="EMBL" id="MBK6972802.1"/>
    </source>
</evidence>
<dbReference type="Proteomes" id="UP000807785">
    <property type="component" value="Unassembled WGS sequence"/>
</dbReference>
<dbReference type="AlphaFoldDB" id="A0A9D7HK91"/>
<protein>
    <recommendedName>
        <fullName evidence="3">Transposase</fullName>
    </recommendedName>
</protein>
<sequence>MTWACKLGRNGVLDVAFNDDQMRAREKNAGANLATVRRLVLNLFRLDKSSRKGGIYTRRILAASSDSYRARLLGLEAI</sequence>
<reference evidence="1" key="1">
    <citation type="submission" date="2020-10" db="EMBL/GenBank/DDBJ databases">
        <title>Connecting structure to function with the recovery of over 1000 high-quality activated sludge metagenome-assembled genomes encoding full-length rRNA genes using long-read sequencing.</title>
        <authorList>
            <person name="Singleton C.M."/>
            <person name="Petriglieri F."/>
            <person name="Kristensen J.M."/>
            <person name="Kirkegaard R.H."/>
            <person name="Michaelsen T.Y."/>
            <person name="Andersen M.H."/>
            <person name="Karst S.M."/>
            <person name="Dueholm M.S."/>
            <person name="Nielsen P.H."/>
            <person name="Albertsen M."/>
        </authorList>
    </citation>
    <scope>NUCLEOTIDE SEQUENCE</scope>
    <source>
        <strain evidence="1">Bjer_18-Q3-R1-45_BAT3C.347</strain>
    </source>
</reference>
<accession>A0A9D7HK91</accession>
<organism evidence="1 2">
    <name type="scientific">Candidatus Methylophosphatis roskildensis</name>
    <dbReference type="NCBI Taxonomy" id="2899263"/>
    <lineage>
        <taxon>Bacteria</taxon>
        <taxon>Pseudomonadati</taxon>
        <taxon>Pseudomonadota</taxon>
        <taxon>Betaproteobacteria</taxon>
        <taxon>Nitrosomonadales</taxon>
        <taxon>Sterolibacteriaceae</taxon>
        <taxon>Candidatus Methylophosphatis</taxon>
    </lineage>
</organism>
<gene>
    <name evidence="1" type="ORF">IPH26_07535</name>
</gene>
<dbReference type="EMBL" id="JADJEV010000003">
    <property type="protein sequence ID" value="MBK6972802.1"/>
    <property type="molecule type" value="Genomic_DNA"/>
</dbReference>
<proteinExistence type="predicted"/>